<protein>
    <recommendedName>
        <fullName evidence="3">YozE SAM-like domain-containing protein</fullName>
    </recommendedName>
</protein>
<keyword evidence="2" id="KW-1185">Reference proteome</keyword>
<accession>A0ABW4CVZ5</accession>
<name>A0ABW4CVZ5_9LACO</name>
<sequence length="58" mass="6738">MPLEHPTQFFPTCRDEAIALEWLRQQDLRDKSPEDVALLYDTALKGVQRKNASLHSEK</sequence>
<dbReference type="Proteomes" id="UP001597212">
    <property type="component" value="Unassembled WGS sequence"/>
</dbReference>
<proteinExistence type="predicted"/>
<reference evidence="2" key="1">
    <citation type="journal article" date="2019" name="Int. J. Syst. Evol. Microbiol.">
        <title>The Global Catalogue of Microorganisms (GCM) 10K type strain sequencing project: providing services to taxonomists for standard genome sequencing and annotation.</title>
        <authorList>
            <consortium name="The Broad Institute Genomics Platform"/>
            <consortium name="The Broad Institute Genome Sequencing Center for Infectious Disease"/>
            <person name="Wu L."/>
            <person name="Ma J."/>
        </authorList>
    </citation>
    <scope>NUCLEOTIDE SEQUENCE [LARGE SCALE GENOMIC DNA]</scope>
    <source>
        <strain evidence="2">CCM 8912</strain>
    </source>
</reference>
<comment type="caution">
    <text evidence="1">The sequence shown here is derived from an EMBL/GenBank/DDBJ whole genome shotgun (WGS) entry which is preliminary data.</text>
</comment>
<evidence type="ECO:0000313" key="1">
    <source>
        <dbReference type="EMBL" id="MFD1441551.1"/>
    </source>
</evidence>
<gene>
    <name evidence="1" type="ORF">ACFQ5K_09220</name>
</gene>
<evidence type="ECO:0000313" key="2">
    <source>
        <dbReference type="Proteomes" id="UP001597212"/>
    </source>
</evidence>
<dbReference type="RefSeq" id="WP_164506205.1">
    <property type="nucleotide sequence ID" value="NZ_JBHTOK010000071.1"/>
</dbReference>
<dbReference type="EMBL" id="JBHTOK010000071">
    <property type="protein sequence ID" value="MFD1441551.1"/>
    <property type="molecule type" value="Genomic_DNA"/>
</dbReference>
<organism evidence="1 2">
    <name type="scientific">Lacticaseibacillus hegangensis</name>
    <dbReference type="NCBI Taxonomy" id="2486010"/>
    <lineage>
        <taxon>Bacteria</taxon>
        <taxon>Bacillati</taxon>
        <taxon>Bacillota</taxon>
        <taxon>Bacilli</taxon>
        <taxon>Lactobacillales</taxon>
        <taxon>Lactobacillaceae</taxon>
        <taxon>Lacticaseibacillus</taxon>
    </lineage>
</organism>
<evidence type="ECO:0008006" key="3">
    <source>
        <dbReference type="Google" id="ProtNLM"/>
    </source>
</evidence>